<dbReference type="AlphaFoldDB" id="F2UB73"/>
<dbReference type="InterPro" id="IPR000772">
    <property type="entry name" value="Ricin_B_lectin"/>
</dbReference>
<dbReference type="RefSeq" id="XP_004993648.1">
    <property type="nucleotide sequence ID" value="XM_004993591.1"/>
</dbReference>
<dbReference type="InterPro" id="IPR003378">
    <property type="entry name" value="Fringe-like_glycosylTrfase"/>
</dbReference>
<dbReference type="SUPFAM" id="SSF50370">
    <property type="entry name" value="Ricin B-like lectins"/>
    <property type="match status" value="1"/>
</dbReference>
<dbReference type="InParanoid" id="F2UB73"/>
<dbReference type="OrthoDB" id="414175at2759"/>
<evidence type="ECO:0000256" key="13">
    <source>
        <dbReference type="SAM" id="Phobius"/>
    </source>
</evidence>
<evidence type="ECO:0000256" key="4">
    <source>
        <dbReference type="ARBA" id="ARBA00012557"/>
    </source>
</evidence>
<feature type="domain" description="Ricin B lectin" evidence="14">
    <location>
        <begin position="112"/>
        <end position="248"/>
    </location>
</feature>
<accession>F2UB73</accession>
<keyword evidence="8" id="KW-0547">Nucleotide-binding</keyword>
<dbReference type="GO" id="GO:0000166">
    <property type="term" value="F:nucleotide binding"/>
    <property type="evidence" value="ECO:0007669"/>
    <property type="project" value="UniProtKB-KW"/>
</dbReference>
<organism evidence="16">
    <name type="scientific">Salpingoeca rosetta (strain ATCC 50818 / BSB-021)</name>
    <dbReference type="NCBI Taxonomy" id="946362"/>
    <lineage>
        <taxon>Eukaryota</taxon>
        <taxon>Choanoflagellata</taxon>
        <taxon>Craspedida</taxon>
        <taxon>Salpingoecidae</taxon>
        <taxon>Salpingoeca</taxon>
    </lineage>
</organism>
<evidence type="ECO:0000256" key="5">
    <source>
        <dbReference type="ARBA" id="ARBA00022676"/>
    </source>
</evidence>
<evidence type="ECO:0000256" key="9">
    <source>
        <dbReference type="ARBA" id="ARBA00022968"/>
    </source>
</evidence>
<evidence type="ECO:0000256" key="7">
    <source>
        <dbReference type="ARBA" id="ARBA00022692"/>
    </source>
</evidence>
<dbReference type="Pfam" id="PF02434">
    <property type="entry name" value="Fringe"/>
    <property type="match status" value="1"/>
</dbReference>
<feature type="region of interest" description="Disordered" evidence="12">
    <location>
        <begin position="47"/>
        <end position="97"/>
    </location>
</feature>
<name>F2UB73_SALR5</name>
<dbReference type="FunCoup" id="F2UB73">
    <property type="interactions" value="278"/>
</dbReference>
<sequence length="568" mass="64079">MVGCRVRWLAVPRPVVLAGLVVAVCTVSFLIGRHFCDSSRAAAVMRETQTKEHNHHHHQHNQLNQQRQQQQNARHEEASNGDRKANVRQDRRDASAVVVADPKIDSDAVPAEGRIRAASTRMCLDAPTQHTLAFWACDKSKEGAQRWTWRADGALLNEARGACLGMEQMGTKWLAVTQPCNPQQPEQQWEYVLYGTLTGIIRNPSQNLCITAKLKKDAPHSADDVHLASEVVLAPCDDHLCAQLFDANVPTPNVQGYKQRSFAAPPHRRRQLAPPFVSAAPQSAEKKAASVATGKAHKVLCWVMAHPTKLDTKAIAVNQTWGHQCDKLLFVVAEHHQPLVPPLDTLPLLKVNLGREESRNTLWQKSKLAWKRIIDEHAHDYDWFLRADDDSYIVFDNLRRFIQNKDPSQPQYFGRVYKSDVGDFYSGGGGTLLSRAALQLLGKAYDDHPDYFLDSDTFADDMEVCRTLRRMGLDTQTSLDSDGRQVFLALGLEEERGVTRERDGSHWIWKYDPTFKEGINCCSKHWIATHYIDSRSMFFMHDMIQMRCEAGGADPWWSSAAATVRFTA</sequence>
<evidence type="ECO:0000256" key="8">
    <source>
        <dbReference type="ARBA" id="ARBA00022741"/>
    </source>
</evidence>
<evidence type="ECO:0000256" key="6">
    <source>
        <dbReference type="ARBA" id="ARBA00022679"/>
    </source>
</evidence>
<dbReference type="GeneID" id="16074224"/>
<dbReference type="InterPro" id="IPR026050">
    <property type="entry name" value="C1GALT1/C1GALT1_chp1"/>
</dbReference>
<keyword evidence="6" id="KW-0808">Transferase</keyword>
<evidence type="ECO:0000256" key="3">
    <source>
        <dbReference type="ARBA" id="ARBA00006462"/>
    </source>
</evidence>
<evidence type="ECO:0000259" key="14">
    <source>
        <dbReference type="SMART" id="SM00458"/>
    </source>
</evidence>
<comment type="similarity">
    <text evidence="3">Belongs to the glycosyltransferase 31 family. Beta3-Gal-T subfamily.</text>
</comment>
<dbReference type="GO" id="GO:0016020">
    <property type="term" value="C:membrane"/>
    <property type="evidence" value="ECO:0007669"/>
    <property type="project" value="UniProtKB-SubCell"/>
</dbReference>
<dbReference type="PROSITE" id="PS50231">
    <property type="entry name" value="RICIN_B_LECTIN"/>
    <property type="match status" value="1"/>
</dbReference>
<dbReference type="Gene3D" id="3.90.550.50">
    <property type="match status" value="1"/>
</dbReference>
<keyword evidence="11 13" id="KW-0472">Membrane</keyword>
<dbReference type="PANTHER" id="PTHR23033:SF14">
    <property type="entry name" value="GLYCOPROTEIN-N-ACETYLGALACTOSAMINE 3-BETA-GALACTOSYLTRANSFERASE 1-RELATED"/>
    <property type="match status" value="1"/>
</dbReference>
<gene>
    <name evidence="15" type="ORF">PTSG_05778</name>
</gene>
<dbReference type="InterPro" id="IPR035992">
    <property type="entry name" value="Ricin_B-like_lectins"/>
</dbReference>
<evidence type="ECO:0000256" key="12">
    <source>
        <dbReference type="SAM" id="MobiDB-lite"/>
    </source>
</evidence>
<keyword evidence="9" id="KW-0735">Signal-anchor</keyword>
<comment type="subcellular location">
    <subcellularLocation>
        <location evidence="1">Membrane</location>
        <topology evidence="1">Single-pass type II membrane protein</topology>
    </subcellularLocation>
</comment>
<keyword evidence="5" id="KW-0328">Glycosyltransferase</keyword>
<keyword evidence="16" id="KW-1185">Reference proteome</keyword>
<feature type="transmembrane region" description="Helical" evidence="13">
    <location>
        <begin position="15"/>
        <end position="36"/>
    </location>
</feature>
<evidence type="ECO:0000256" key="10">
    <source>
        <dbReference type="ARBA" id="ARBA00022989"/>
    </source>
</evidence>
<proteinExistence type="inferred from homology"/>
<evidence type="ECO:0000313" key="15">
    <source>
        <dbReference type="EMBL" id="EGD74086.1"/>
    </source>
</evidence>
<keyword evidence="10 13" id="KW-1133">Transmembrane helix</keyword>
<evidence type="ECO:0000313" key="16">
    <source>
        <dbReference type="Proteomes" id="UP000007799"/>
    </source>
</evidence>
<dbReference type="EC" id="2.4.1.122" evidence="4"/>
<dbReference type="Gene3D" id="2.80.10.50">
    <property type="match status" value="1"/>
</dbReference>
<reference evidence="15" key="1">
    <citation type="submission" date="2009-08" db="EMBL/GenBank/DDBJ databases">
        <title>Annotation of Salpingoeca rosetta.</title>
        <authorList>
            <consortium name="The Broad Institute Genome Sequencing Platform"/>
            <person name="Russ C."/>
            <person name="Cuomo C."/>
            <person name="Burger G."/>
            <person name="Gray M.W."/>
            <person name="Holland P.W.H."/>
            <person name="King N."/>
            <person name="Lang F.B.F."/>
            <person name="Roger A.J."/>
            <person name="Ruiz-Trillo I."/>
            <person name="Young S.K."/>
            <person name="Zeng Q."/>
            <person name="Gargeya S."/>
            <person name="Alvarado L."/>
            <person name="Berlin A."/>
            <person name="Chapman S.B."/>
            <person name="Chen Z."/>
            <person name="Freedman E."/>
            <person name="Gellesch M."/>
            <person name="Goldberg J."/>
            <person name="Griggs A."/>
            <person name="Gujja S."/>
            <person name="Heilman E."/>
            <person name="Heiman D."/>
            <person name="Howarth C."/>
            <person name="Mehta T."/>
            <person name="Neiman D."/>
            <person name="Pearson M."/>
            <person name="Roberts A."/>
            <person name="Saif S."/>
            <person name="Shea T."/>
            <person name="Shenoy N."/>
            <person name="Sisk P."/>
            <person name="Stolte C."/>
            <person name="Sykes S."/>
            <person name="White J."/>
            <person name="Yandava C."/>
            <person name="Haas B."/>
            <person name="Nusbaum C."/>
            <person name="Birren B."/>
        </authorList>
    </citation>
    <scope>NUCLEOTIDE SEQUENCE [LARGE SCALE GENOMIC DNA]</scope>
    <source>
        <strain evidence="15">ATCC 50818</strain>
    </source>
</reference>
<protein>
    <recommendedName>
        <fullName evidence="4">N-acetylgalactosaminide beta-1,3-galactosyltransferase</fullName>
        <ecNumber evidence="4">2.4.1.122</ecNumber>
    </recommendedName>
</protein>
<dbReference type="STRING" id="946362.F2UB73"/>
<evidence type="ECO:0000256" key="11">
    <source>
        <dbReference type="ARBA" id="ARBA00023136"/>
    </source>
</evidence>
<dbReference type="eggNOG" id="KOG2246">
    <property type="taxonomic scope" value="Eukaryota"/>
</dbReference>
<dbReference type="PANTHER" id="PTHR23033">
    <property type="entry name" value="BETA1,3-GALACTOSYLTRANSFERASE"/>
    <property type="match status" value="1"/>
</dbReference>
<evidence type="ECO:0000256" key="1">
    <source>
        <dbReference type="ARBA" id="ARBA00004606"/>
    </source>
</evidence>
<feature type="compositionally biased region" description="Basic and acidic residues" evidence="12">
    <location>
        <begin position="73"/>
        <end position="94"/>
    </location>
</feature>
<comment type="pathway">
    <text evidence="2">Protein modification; protein glycosylation.</text>
</comment>
<dbReference type="Proteomes" id="UP000007799">
    <property type="component" value="Unassembled WGS sequence"/>
</dbReference>
<dbReference type="KEGG" id="sre:PTSG_05778"/>
<dbReference type="Pfam" id="PF00652">
    <property type="entry name" value="Ricin_B_lectin"/>
    <property type="match status" value="1"/>
</dbReference>
<dbReference type="GO" id="GO:0016263">
    <property type="term" value="F:glycoprotein-N-acetylgalactosamine 3-beta-galactosyltransferase activity"/>
    <property type="evidence" value="ECO:0007669"/>
    <property type="project" value="UniProtKB-EC"/>
</dbReference>
<dbReference type="SMART" id="SM00458">
    <property type="entry name" value="RICIN"/>
    <property type="match status" value="1"/>
</dbReference>
<dbReference type="EMBL" id="GL832967">
    <property type="protein sequence ID" value="EGD74086.1"/>
    <property type="molecule type" value="Genomic_DNA"/>
</dbReference>
<evidence type="ECO:0000256" key="2">
    <source>
        <dbReference type="ARBA" id="ARBA00004922"/>
    </source>
</evidence>
<feature type="compositionally biased region" description="Low complexity" evidence="12">
    <location>
        <begin position="61"/>
        <end position="72"/>
    </location>
</feature>
<keyword evidence="7 13" id="KW-0812">Transmembrane</keyword>